<dbReference type="AlphaFoldDB" id="A0AAW0YN66"/>
<sequence length="158" mass="16513">MSSPASGSSSLRSRSNIPPPVQTHRSSNPSTTGDHDDDDQPKSSAGSTSIHFPGGLPLPAVKGTIGGIDSPRRHVRGSTSISTLRGEPSTPGSGSLTPQPQNSEKENDQEVNNQNQPPPSAPPPSAKAVFRADPTVKSCLLELKMDKKDEIARLFGVA</sequence>
<dbReference type="RefSeq" id="XP_066801447.1">
    <property type="nucleotide sequence ID" value="XM_066947988.1"/>
</dbReference>
<organism evidence="2 3">
    <name type="scientific">Kwoniella newhampshirensis</name>
    <dbReference type="NCBI Taxonomy" id="1651941"/>
    <lineage>
        <taxon>Eukaryota</taxon>
        <taxon>Fungi</taxon>
        <taxon>Dikarya</taxon>
        <taxon>Basidiomycota</taxon>
        <taxon>Agaricomycotina</taxon>
        <taxon>Tremellomycetes</taxon>
        <taxon>Tremellales</taxon>
        <taxon>Cryptococcaceae</taxon>
        <taxon>Kwoniella</taxon>
    </lineage>
</organism>
<dbReference type="Proteomes" id="UP001388673">
    <property type="component" value="Unassembled WGS sequence"/>
</dbReference>
<name>A0AAW0YN66_9TREE</name>
<feature type="compositionally biased region" description="Low complexity" evidence="1">
    <location>
        <begin position="1"/>
        <end position="16"/>
    </location>
</feature>
<keyword evidence="3" id="KW-1185">Reference proteome</keyword>
<reference evidence="2 3" key="1">
    <citation type="journal article" date="2024" name="bioRxiv">
        <title>Comparative genomics of Cryptococcus and Kwoniella reveals pathogenesis evolution and contrasting karyotype dynamics via intercentromeric recombination or chromosome fusion.</title>
        <authorList>
            <person name="Coelho M.A."/>
            <person name="David-Palma M."/>
            <person name="Shea T."/>
            <person name="Bowers K."/>
            <person name="McGinley-Smith S."/>
            <person name="Mohammad A.W."/>
            <person name="Gnirke A."/>
            <person name="Yurkov A.M."/>
            <person name="Nowrousian M."/>
            <person name="Sun S."/>
            <person name="Cuomo C.A."/>
            <person name="Heitman J."/>
        </authorList>
    </citation>
    <scope>NUCLEOTIDE SEQUENCE [LARGE SCALE GENOMIC DNA]</scope>
    <source>
        <strain evidence="2 3">CBS 13917</strain>
    </source>
</reference>
<proteinExistence type="predicted"/>
<accession>A0AAW0YN66</accession>
<evidence type="ECO:0000313" key="3">
    <source>
        <dbReference type="Proteomes" id="UP001388673"/>
    </source>
</evidence>
<protein>
    <submittedName>
        <fullName evidence="2">Uncharacterized protein</fullName>
    </submittedName>
</protein>
<dbReference type="GeneID" id="92182152"/>
<evidence type="ECO:0000313" key="2">
    <source>
        <dbReference type="EMBL" id="KAK8849559.1"/>
    </source>
</evidence>
<feature type="compositionally biased region" description="Polar residues" evidence="1">
    <location>
        <begin position="23"/>
        <end position="32"/>
    </location>
</feature>
<comment type="caution">
    <text evidence="2">The sequence shown here is derived from an EMBL/GenBank/DDBJ whole genome shotgun (WGS) entry which is preliminary data.</text>
</comment>
<evidence type="ECO:0000256" key="1">
    <source>
        <dbReference type="SAM" id="MobiDB-lite"/>
    </source>
</evidence>
<feature type="region of interest" description="Disordered" evidence="1">
    <location>
        <begin position="1"/>
        <end position="131"/>
    </location>
</feature>
<dbReference type="KEGG" id="kne:92182152"/>
<feature type="compositionally biased region" description="Pro residues" evidence="1">
    <location>
        <begin position="116"/>
        <end position="125"/>
    </location>
</feature>
<feature type="compositionally biased region" description="Polar residues" evidence="1">
    <location>
        <begin position="90"/>
        <end position="102"/>
    </location>
</feature>
<dbReference type="EMBL" id="JBCAWK010000009">
    <property type="protein sequence ID" value="KAK8849559.1"/>
    <property type="molecule type" value="Genomic_DNA"/>
</dbReference>
<gene>
    <name evidence="2" type="ORF">IAR55_004894</name>
</gene>